<reference evidence="8 9" key="1">
    <citation type="journal article" date="2019" name="Sci. Rep.">
        <title>A high-quality genome of Eragrostis curvula grass provides insights into Poaceae evolution and supports new strategies to enhance forage quality.</title>
        <authorList>
            <person name="Carballo J."/>
            <person name="Santos B.A.C.M."/>
            <person name="Zappacosta D."/>
            <person name="Garbus I."/>
            <person name="Selva J.P."/>
            <person name="Gallo C.A."/>
            <person name="Diaz A."/>
            <person name="Albertini E."/>
            <person name="Caccamo M."/>
            <person name="Echenique V."/>
        </authorList>
    </citation>
    <scope>NUCLEOTIDE SEQUENCE [LARGE SCALE GENOMIC DNA]</scope>
    <source>
        <strain evidence="9">cv. Victoria</strain>
        <tissue evidence="8">Leaf</tissue>
    </source>
</reference>
<dbReference type="InterPro" id="IPR049883">
    <property type="entry name" value="NOTCH1_EGF-like"/>
</dbReference>
<keyword evidence="4" id="KW-1015">Disulfide bond</keyword>
<dbReference type="Proteomes" id="UP000324897">
    <property type="component" value="Unassembled WGS sequence"/>
</dbReference>
<evidence type="ECO:0000256" key="5">
    <source>
        <dbReference type="PROSITE-ProRule" id="PRU00076"/>
    </source>
</evidence>
<feature type="chain" id="PRO_5023805132" description="EGF-like domain-containing protein" evidence="6">
    <location>
        <begin position="38"/>
        <end position="509"/>
    </location>
</feature>
<dbReference type="FunFam" id="2.10.25.10:FF:000038">
    <property type="entry name" value="Fibrillin 2"/>
    <property type="match status" value="1"/>
</dbReference>
<dbReference type="AlphaFoldDB" id="A0A5J9TWZ2"/>
<keyword evidence="2 6" id="KW-0732">Signal</keyword>
<dbReference type="PROSITE" id="PS00010">
    <property type="entry name" value="ASX_HYDROXYL"/>
    <property type="match status" value="1"/>
</dbReference>
<dbReference type="Gene3D" id="2.10.25.10">
    <property type="entry name" value="Laminin"/>
    <property type="match status" value="1"/>
</dbReference>
<organism evidence="8 9">
    <name type="scientific">Eragrostis curvula</name>
    <name type="common">weeping love grass</name>
    <dbReference type="NCBI Taxonomy" id="38414"/>
    <lineage>
        <taxon>Eukaryota</taxon>
        <taxon>Viridiplantae</taxon>
        <taxon>Streptophyta</taxon>
        <taxon>Embryophyta</taxon>
        <taxon>Tracheophyta</taxon>
        <taxon>Spermatophyta</taxon>
        <taxon>Magnoliopsida</taxon>
        <taxon>Liliopsida</taxon>
        <taxon>Poales</taxon>
        <taxon>Poaceae</taxon>
        <taxon>PACMAD clade</taxon>
        <taxon>Chloridoideae</taxon>
        <taxon>Eragrostideae</taxon>
        <taxon>Eragrostidinae</taxon>
        <taxon>Eragrostis</taxon>
    </lineage>
</organism>
<feature type="domain" description="EGF-like" evidence="7">
    <location>
        <begin position="340"/>
        <end position="376"/>
    </location>
</feature>
<dbReference type="CDD" id="cd00054">
    <property type="entry name" value="EGF_CA"/>
    <property type="match status" value="1"/>
</dbReference>
<evidence type="ECO:0000256" key="3">
    <source>
        <dbReference type="ARBA" id="ARBA00022737"/>
    </source>
</evidence>
<feature type="signal peptide" evidence="6">
    <location>
        <begin position="1"/>
        <end position="37"/>
    </location>
</feature>
<protein>
    <recommendedName>
        <fullName evidence="7">EGF-like domain-containing protein</fullName>
    </recommendedName>
</protein>
<evidence type="ECO:0000313" key="8">
    <source>
        <dbReference type="EMBL" id="TVU15899.1"/>
    </source>
</evidence>
<dbReference type="Gramene" id="TVU15899">
    <property type="protein sequence ID" value="TVU15899"/>
    <property type="gene ID" value="EJB05_39442"/>
</dbReference>
<dbReference type="OrthoDB" id="4062651at2759"/>
<dbReference type="PROSITE" id="PS50026">
    <property type="entry name" value="EGF_3"/>
    <property type="match status" value="1"/>
</dbReference>
<name>A0A5J9TWZ2_9POAL</name>
<dbReference type="EMBL" id="RWGY01000031">
    <property type="protein sequence ID" value="TVU15899.1"/>
    <property type="molecule type" value="Genomic_DNA"/>
</dbReference>
<dbReference type="PANTHER" id="PTHR33491">
    <property type="entry name" value="OSJNBA0016N04.9 PROTEIN"/>
    <property type="match status" value="1"/>
</dbReference>
<evidence type="ECO:0000259" key="7">
    <source>
        <dbReference type="PROSITE" id="PS50026"/>
    </source>
</evidence>
<keyword evidence="1 5" id="KW-0245">EGF-like domain</keyword>
<accession>A0A5J9TWZ2</accession>
<feature type="non-terminal residue" evidence="8">
    <location>
        <position position="1"/>
    </location>
</feature>
<proteinExistence type="predicted"/>
<dbReference type="InterPro" id="IPR001881">
    <property type="entry name" value="EGF-like_Ca-bd_dom"/>
</dbReference>
<comment type="caution">
    <text evidence="5">Lacks conserved residue(s) required for the propagation of feature annotation.</text>
</comment>
<dbReference type="SMART" id="SM00179">
    <property type="entry name" value="EGF_CA"/>
    <property type="match status" value="1"/>
</dbReference>
<dbReference type="Pfam" id="PF00008">
    <property type="entry name" value="EGF"/>
    <property type="match status" value="1"/>
</dbReference>
<keyword evidence="9" id="KW-1185">Reference proteome</keyword>
<sequence length="509" mass="54722">MVAGGRESRSAAALARSLSPLSLALALLSTMPGGVFSQGLALRPQMNTTCDSVPYPFVTRSKSSRQGFEVLCGPHKEAMLPIGEIRYQISLISVPESIVVIFAGPISQVCYDRNGKPTPDTGTGAMSLEETPFTFSKRNKLVNIGCNHNLEANFTNPLGDSHPWPFASCMTSCGGGSAIIRGACSGEACCEQPIPDQVTAAQSFTLSFNRTTTNVAGEEYGTCSAAFFLAQDEQVFTFKDADERAIPLGEALVRTGERRMILDWAIGGSTCDQAQGDSLEPLCSDTGLCFDAPRGAGYICKCPDGYQGNPYAGSLPNAWQQNCNSFLLLPETKRCAACSDIDECGDPSRNNCIYSPNCHNIPGSYTCSCPDNKTGDGYKTGGTGCKDAIGDVIEPQILAEAGHDQLYAAAELSVRCLNLKGEERPCMKEVASNLDGLKRSFSVEQNIRRKDELVQKNSEQGRGRLLCETRPISTLQSSEVFSRQAYDADRFTSSQLSSSMDHSSTTGRY</sequence>
<dbReference type="Pfam" id="PF07645">
    <property type="entry name" value="EGF_CA"/>
    <property type="match status" value="1"/>
</dbReference>
<evidence type="ECO:0000256" key="1">
    <source>
        <dbReference type="ARBA" id="ARBA00022536"/>
    </source>
</evidence>
<evidence type="ECO:0000256" key="2">
    <source>
        <dbReference type="ARBA" id="ARBA00022729"/>
    </source>
</evidence>
<dbReference type="SUPFAM" id="SSF57196">
    <property type="entry name" value="EGF/Laminin"/>
    <property type="match status" value="1"/>
</dbReference>
<evidence type="ECO:0000256" key="6">
    <source>
        <dbReference type="SAM" id="SignalP"/>
    </source>
</evidence>
<evidence type="ECO:0000313" key="9">
    <source>
        <dbReference type="Proteomes" id="UP000324897"/>
    </source>
</evidence>
<dbReference type="PROSITE" id="PS01187">
    <property type="entry name" value="EGF_CA"/>
    <property type="match status" value="1"/>
</dbReference>
<comment type="caution">
    <text evidence="8">The sequence shown here is derived from an EMBL/GenBank/DDBJ whole genome shotgun (WGS) entry which is preliminary data.</text>
</comment>
<dbReference type="SMART" id="SM00181">
    <property type="entry name" value="EGF"/>
    <property type="match status" value="2"/>
</dbReference>
<keyword evidence="3" id="KW-0677">Repeat</keyword>
<evidence type="ECO:0000256" key="4">
    <source>
        <dbReference type="ARBA" id="ARBA00023157"/>
    </source>
</evidence>
<dbReference type="InterPro" id="IPR018097">
    <property type="entry name" value="EGF_Ca-bd_CS"/>
</dbReference>
<dbReference type="InterPro" id="IPR000742">
    <property type="entry name" value="EGF"/>
</dbReference>
<dbReference type="InterPro" id="IPR000152">
    <property type="entry name" value="EGF-type_Asp/Asn_hydroxyl_site"/>
</dbReference>
<gene>
    <name evidence="8" type="ORF">EJB05_39442</name>
</gene>
<dbReference type="GO" id="GO:0005509">
    <property type="term" value="F:calcium ion binding"/>
    <property type="evidence" value="ECO:0007669"/>
    <property type="project" value="InterPro"/>
</dbReference>